<evidence type="ECO:0000313" key="1">
    <source>
        <dbReference type="EMBL" id="CAG8841721.1"/>
    </source>
</evidence>
<dbReference type="Proteomes" id="UP000789901">
    <property type="component" value="Unassembled WGS sequence"/>
</dbReference>
<gene>
    <name evidence="1" type="ORF">GMARGA_LOCUS35591</name>
</gene>
<organism evidence="1 2">
    <name type="scientific">Gigaspora margarita</name>
    <dbReference type="NCBI Taxonomy" id="4874"/>
    <lineage>
        <taxon>Eukaryota</taxon>
        <taxon>Fungi</taxon>
        <taxon>Fungi incertae sedis</taxon>
        <taxon>Mucoromycota</taxon>
        <taxon>Glomeromycotina</taxon>
        <taxon>Glomeromycetes</taxon>
        <taxon>Diversisporales</taxon>
        <taxon>Gigasporaceae</taxon>
        <taxon>Gigaspora</taxon>
    </lineage>
</organism>
<reference evidence="1 2" key="1">
    <citation type="submission" date="2021-06" db="EMBL/GenBank/DDBJ databases">
        <authorList>
            <person name="Kallberg Y."/>
            <person name="Tangrot J."/>
            <person name="Rosling A."/>
        </authorList>
    </citation>
    <scope>NUCLEOTIDE SEQUENCE [LARGE SCALE GENOMIC DNA]</scope>
    <source>
        <strain evidence="1 2">120-4 pot B 10/14</strain>
    </source>
</reference>
<protein>
    <submittedName>
        <fullName evidence="1">21896_t:CDS:1</fullName>
    </submittedName>
</protein>
<name>A0ABN7WVG8_GIGMA</name>
<feature type="non-terminal residue" evidence="1">
    <location>
        <position position="42"/>
    </location>
</feature>
<accession>A0ABN7WVG8</accession>
<dbReference type="EMBL" id="CAJVQB010066669">
    <property type="protein sequence ID" value="CAG8841721.1"/>
    <property type="molecule type" value="Genomic_DNA"/>
</dbReference>
<sequence length="42" mass="4981">MEIPPLPNAWNLVNVDELRKWANLLRKKAEVLAHNMKEKEIQ</sequence>
<keyword evidence="2" id="KW-1185">Reference proteome</keyword>
<proteinExistence type="predicted"/>
<evidence type="ECO:0000313" key="2">
    <source>
        <dbReference type="Proteomes" id="UP000789901"/>
    </source>
</evidence>
<comment type="caution">
    <text evidence="1">The sequence shown here is derived from an EMBL/GenBank/DDBJ whole genome shotgun (WGS) entry which is preliminary data.</text>
</comment>